<keyword evidence="3" id="KW-1185">Reference proteome</keyword>
<proteinExistence type="predicted"/>
<organism evidence="2 3">
    <name type="scientific">Thraustotheca clavata</name>
    <dbReference type="NCBI Taxonomy" id="74557"/>
    <lineage>
        <taxon>Eukaryota</taxon>
        <taxon>Sar</taxon>
        <taxon>Stramenopiles</taxon>
        <taxon>Oomycota</taxon>
        <taxon>Saprolegniomycetes</taxon>
        <taxon>Saprolegniales</taxon>
        <taxon>Achlyaceae</taxon>
        <taxon>Thraustotheca</taxon>
    </lineage>
</organism>
<feature type="transmembrane region" description="Helical" evidence="1">
    <location>
        <begin position="102"/>
        <end position="120"/>
    </location>
</feature>
<evidence type="ECO:0000313" key="2">
    <source>
        <dbReference type="EMBL" id="OQR89967.1"/>
    </source>
</evidence>
<feature type="transmembrane region" description="Helical" evidence="1">
    <location>
        <begin position="71"/>
        <end position="90"/>
    </location>
</feature>
<dbReference type="AlphaFoldDB" id="A0A1V9YWC9"/>
<evidence type="ECO:0000313" key="3">
    <source>
        <dbReference type="Proteomes" id="UP000243217"/>
    </source>
</evidence>
<feature type="transmembrane region" description="Helical" evidence="1">
    <location>
        <begin position="154"/>
        <end position="179"/>
    </location>
</feature>
<comment type="caution">
    <text evidence="2">The sequence shown here is derived from an EMBL/GenBank/DDBJ whole genome shotgun (WGS) entry which is preliminary data.</text>
</comment>
<evidence type="ECO:0000256" key="1">
    <source>
        <dbReference type="SAM" id="Phobius"/>
    </source>
</evidence>
<gene>
    <name evidence="2" type="ORF">THRCLA_09498</name>
</gene>
<keyword evidence="1" id="KW-0472">Membrane</keyword>
<dbReference type="EMBL" id="JNBS01002623">
    <property type="protein sequence ID" value="OQR89967.1"/>
    <property type="molecule type" value="Genomic_DNA"/>
</dbReference>
<protein>
    <recommendedName>
        <fullName evidence="4">Transmembrane protein</fullName>
    </recommendedName>
</protein>
<feature type="transmembrane region" description="Helical" evidence="1">
    <location>
        <begin position="185"/>
        <end position="207"/>
    </location>
</feature>
<accession>A0A1V9YWC9</accession>
<name>A0A1V9YWC9_9STRA</name>
<keyword evidence="1" id="KW-0812">Transmembrane</keyword>
<dbReference type="NCBIfam" id="NF041646">
    <property type="entry name" value="VC0807_fam"/>
    <property type="match status" value="1"/>
</dbReference>
<sequence>MPRKSEALSPKQEVYAKNDLRYVLLFNAFLPMLIFYIASKYTTETNAMILQSIPPLLKIIYQMVEERRADFISFLQISSVFACLVLMELLDDPRVALLKDPLTFMCFALAFCVSMFYDKFNLLWIKYRLLNENSLEDKLRLNAMWRQPRIRRKFALIAFLWGVVIFSEDTLRVILIFTYPANSMVYISPLIGVSCMICLGSFTYYYLKNANLSEQVSLLPTME</sequence>
<keyword evidence="1" id="KW-1133">Transmembrane helix</keyword>
<evidence type="ECO:0008006" key="4">
    <source>
        <dbReference type="Google" id="ProtNLM"/>
    </source>
</evidence>
<dbReference type="Proteomes" id="UP000243217">
    <property type="component" value="Unassembled WGS sequence"/>
</dbReference>
<dbReference type="OrthoDB" id="9996464at2759"/>
<reference evidence="2 3" key="1">
    <citation type="journal article" date="2014" name="Genome Biol. Evol.">
        <title>The secreted proteins of Achlya hypogyna and Thraustotheca clavata identify the ancestral oomycete secretome and reveal gene acquisitions by horizontal gene transfer.</title>
        <authorList>
            <person name="Misner I."/>
            <person name="Blouin N."/>
            <person name="Leonard G."/>
            <person name="Richards T.A."/>
            <person name="Lane C.E."/>
        </authorList>
    </citation>
    <scope>NUCLEOTIDE SEQUENCE [LARGE SCALE GENOMIC DNA]</scope>
    <source>
        <strain evidence="2 3">ATCC 34112</strain>
    </source>
</reference>
<feature type="transmembrane region" description="Helical" evidence="1">
    <location>
        <begin position="20"/>
        <end position="38"/>
    </location>
</feature>